<dbReference type="FunFam" id="3.30.200.20:FF:000716">
    <property type="entry name" value="Mitogen-activated protein kinase kinase 1"/>
    <property type="match status" value="1"/>
</dbReference>
<keyword evidence="1 12" id="KW-0723">Serine/threonine-protein kinase</keyword>
<protein>
    <recommendedName>
        <fullName evidence="7">mitogen-activated protein kinase kinase</fullName>
        <ecNumber evidence="7">2.7.12.2</ecNumber>
    </recommendedName>
</protein>
<dbReference type="CDD" id="cd06623">
    <property type="entry name" value="PKc_MAPKK_plant_like"/>
    <property type="match status" value="1"/>
</dbReference>
<dbReference type="GO" id="GO:0005524">
    <property type="term" value="F:ATP binding"/>
    <property type="evidence" value="ECO:0007669"/>
    <property type="project" value="UniProtKB-UniRule"/>
</dbReference>
<keyword evidence="4 14" id="KW-0418">Kinase</keyword>
<keyword evidence="2" id="KW-0808">Transferase</keyword>
<evidence type="ECO:0000256" key="11">
    <source>
        <dbReference type="PROSITE-ProRule" id="PRU10141"/>
    </source>
</evidence>
<comment type="catalytic activity">
    <reaction evidence="10">
        <text>L-tyrosyl-[protein] + ATP = O-phospho-L-tyrosyl-[protein] + ADP + H(+)</text>
        <dbReference type="Rhea" id="RHEA:10596"/>
        <dbReference type="Rhea" id="RHEA-COMP:10136"/>
        <dbReference type="Rhea" id="RHEA-COMP:20101"/>
        <dbReference type="ChEBI" id="CHEBI:15378"/>
        <dbReference type="ChEBI" id="CHEBI:30616"/>
        <dbReference type="ChEBI" id="CHEBI:46858"/>
        <dbReference type="ChEBI" id="CHEBI:61978"/>
        <dbReference type="ChEBI" id="CHEBI:456216"/>
        <dbReference type="EC" id="2.7.12.2"/>
    </reaction>
</comment>
<dbReference type="GO" id="GO:0051707">
    <property type="term" value="P:response to other organism"/>
    <property type="evidence" value="ECO:0007669"/>
    <property type="project" value="UniProtKB-ARBA"/>
</dbReference>
<keyword evidence="3 11" id="KW-0547">Nucleotide-binding</keyword>
<accession>A0A3S3QL02</accession>
<dbReference type="OrthoDB" id="8693905at2759"/>
<dbReference type="PROSITE" id="PS00108">
    <property type="entry name" value="PROTEIN_KINASE_ST"/>
    <property type="match status" value="1"/>
</dbReference>
<dbReference type="PANTHER" id="PTHR48013">
    <property type="entry name" value="DUAL SPECIFICITY MITOGEN-ACTIVATED PROTEIN KINASE KINASE 5-RELATED"/>
    <property type="match status" value="1"/>
</dbReference>
<dbReference type="InterPro" id="IPR011009">
    <property type="entry name" value="Kinase-like_dom_sf"/>
</dbReference>
<comment type="similarity">
    <text evidence="6">Belongs to the protein kinase superfamily. STE Ser/Thr protein kinase family. MAP kinase kinase subfamily.</text>
</comment>
<feature type="binding site" evidence="11">
    <location>
        <position position="84"/>
    </location>
    <ligand>
        <name>ATP</name>
        <dbReference type="ChEBI" id="CHEBI:30616"/>
    </ligand>
</feature>
<dbReference type="Proteomes" id="UP000283530">
    <property type="component" value="Unassembled WGS sequence"/>
</dbReference>
<evidence type="ECO:0000313" key="15">
    <source>
        <dbReference type="Proteomes" id="UP000283530"/>
    </source>
</evidence>
<name>A0A3S3QL02_9MAGN</name>
<evidence type="ECO:0000259" key="13">
    <source>
        <dbReference type="PROSITE" id="PS50011"/>
    </source>
</evidence>
<comment type="catalytic activity">
    <reaction evidence="9">
        <text>L-threonyl-[protein] + ATP = O-phospho-L-threonyl-[protein] + ADP + H(+)</text>
        <dbReference type="Rhea" id="RHEA:46608"/>
        <dbReference type="Rhea" id="RHEA-COMP:11060"/>
        <dbReference type="Rhea" id="RHEA-COMP:11605"/>
        <dbReference type="ChEBI" id="CHEBI:15378"/>
        <dbReference type="ChEBI" id="CHEBI:30013"/>
        <dbReference type="ChEBI" id="CHEBI:30616"/>
        <dbReference type="ChEBI" id="CHEBI:61977"/>
        <dbReference type="ChEBI" id="CHEBI:456216"/>
        <dbReference type="EC" id="2.7.12.2"/>
    </reaction>
</comment>
<evidence type="ECO:0000256" key="1">
    <source>
        <dbReference type="ARBA" id="ARBA00022527"/>
    </source>
</evidence>
<gene>
    <name evidence="14" type="ORF">CKAN_01573000</name>
</gene>
<keyword evidence="15" id="KW-1185">Reference proteome</keyword>
<sequence>MALGRERRHQQALKLLLPPPPYPILGPEFFPRYPLPLLLPPFEPGSPRIERLSDLEKLAVLGHGNGGTVYKVRHRQSSAVFALKVLRFDRDAAALREQAAHEAEILKRIDSPLVVRCHGVFDGHCGELCFVMEYMDVGSLHDVLRVRRRLPERVVAGVARRVLEGLRYLHGVRIVHRDVKPSNLLVNGQGEVKIADFGVSRVVGVGSKDPICMDDSYVGTCAYMGPERLDPDSCGDGYDGFAGDVWALGVVLMECHVGRFPLISAGQRPDWATLMWAICFGDPLMEVGQTASPEFESFVGRCLEKDWRRRGSVLELLNHPFVNWCSSTEGLVDDLHGWDE</sequence>
<dbReference type="InterPro" id="IPR000719">
    <property type="entry name" value="Prot_kinase_dom"/>
</dbReference>
<dbReference type="InterPro" id="IPR008271">
    <property type="entry name" value="Ser/Thr_kinase_AS"/>
</dbReference>
<proteinExistence type="inferred from homology"/>
<evidence type="ECO:0000256" key="3">
    <source>
        <dbReference type="ARBA" id="ARBA00022741"/>
    </source>
</evidence>
<dbReference type="AlphaFoldDB" id="A0A3S3QL02"/>
<dbReference type="InterPro" id="IPR017441">
    <property type="entry name" value="Protein_kinase_ATP_BS"/>
</dbReference>
<dbReference type="Pfam" id="PF00069">
    <property type="entry name" value="Pkinase"/>
    <property type="match status" value="1"/>
</dbReference>
<evidence type="ECO:0000256" key="2">
    <source>
        <dbReference type="ARBA" id="ARBA00022679"/>
    </source>
</evidence>
<dbReference type="STRING" id="337451.A0A3S3QL02"/>
<evidence type="ECO:0000256" key="8">
    <source>
        <dbReference type="ARBA" id="ARBA00049014"/>
    </source>
</evidence>
<evidence type="ECO:0000256" key="5">
    <source>
        <dbReference type="ARBA" id="ARBA00022840"/>
    </source>
</evidence>
<evidence type="ECO:0000313" key="14">
    <source>
        <dbReference type="EMBL" id="RWR86812.1"/>
    </source>
</evidence>
<dbReference type="EC" id="2.7.12.2" evidence="7"/>
<evidence type="ECO:0000256" key="9">
    <source>
        <dbReference type="ARBA" id="ARBA00049299"/>
    </source>
</evidence>
<dbReference type="EMBL" id="QPKB01000006">
    <property type="protein sequence ID" value="RWR86812.1"/>
    <property type="molecule type" value="Genomic_DNA"/>
</dbReference>
<dbReference type="PROSITE" id="PS50011">
    <property type="entry name" value="PROTEIN_KINASE_DOM"/>
    <property type="match status" value="1"/>
</dbReference>
<comment type="catalytic activity">
    <reaction evidence="8">
        <text>L-seryl-[protein] + ATP = O-phospho-L-seryl-[protein] + ADP + H(+)</text>
        <dbReference type="Rhea" id="RHEA:17989"/>
        <dbReference type="Rhea" id="RHEA-COMP:9863"/>
        <dbReference type="Rhea" id="RHEA-COMP:11604"/>
        <dbReference type="ChEBI" id="CHEBI:15378"/>
        <dbReference type="ChEBI" id="CHEBI:29999"/>
        <dbReference type="ChEBI" id="CHEBI:30616"/>
        <dbReference type="ChEBI" id="CHEBI:83421"/>
        <dbReference type="ChEBI" id="CHEBI:456216"/>
        <dbReference type="EC" id="2.7.12.2"/>
    </reaction>
</comment>
<dbReference type="Gene3D" id="1.10.510.10">
    <property type="entry name" value="Transferase(Phosphotransferase) domain 1"/>
    <property type="match status" value="1"/>
</dbReference>
<dbReference type="GO" id="GO:0004674">
    <property type="term" value="F:protein serine/threonine kinase activity"/>
    <property type="evidence" value="ECO:0007669"/>
    <property type="project" value="UniProtKB-KW"/>
</dbReference>
<dbReference type="Gene3D" id="3.30.200.20">
    <property type="entry name" value="Phosphorylase Kinase, domain 1"/>
    <property type="match status" value="1"/>
</dbReference>
<evidence type="ECO:0000256" key="10">
    <source>
        <dbReference type="ARBA" id="ARBA00051693"/>
    </source>
</evidence>
<evidence type="ECO:0000256" key="6">
    <source>
        <dbReference type="ARBA" id="ARBA00038035"/>
    </source>
</evidence>
<dbReference type="SUPFAM" id="SSF56112">
    <property type="entry name" value="Protein kinase-like (PK-like)"/>
    <property type="match status" value="1"/>
</dbReference>
<dbReference type="SMART" id="SM00220">
    <property type="entry name" value="S_TKc"/>
    <property type="match status" value="1"/>
</dbReference>
<evidence type="ECO:0000256" key="7">
    <source>
        <dbReference type="ARBA" id="ARBA00038999"/>
    </source>
</evidence>
<feature type="domain" description="Protein kinase" evidence="13">
    <location>
        <begin position="55"/>
        <end position="322"/>
    </location>
</feature>
<dbReference type="PROSITE" id="PS00107">
    <property type="entry name" value="PROTEIN_KINASE_ATP"/>
    <property type="match status" value="1"/>
</dbReference>
<comment type="caution">
    <text evidence="14">The sequence shown here is derived from an EMBL/GenBank/DDBJ whole genome shotgun (WGS) entry which is preliminary data.</text>
</comment>
<dbReference type="GO" id="GO:0004708">
    <property type="term" value="F:MAP kinase kinase activity"/>
    <property type="evidence" value="ECO:0007669"/>
    <property type="project" value="UniProtKB-EC"/>
</dbReference>
<evidence type="ECO:0000256" key="12">
    <source>
        <dbReference type="RuleBase" id="RU000304"/>
    </source>
</evidence>
<dbReference type="PANTHER" id="PTHR48013:SF9">
    <property type="entry name" value="DUAL SPECIFICITY MITOGEN-ACTIVATED PROTEIN KINASE KINASE 5"/>
    <property type="match status" value="1"/>
</dbReference>
<keyword evidence="5 11" id="KW-0067">ATP-binding</keyword>
<reference evidence="14 15" key="1">
    <citation type="journal article" date="2019" name="Nat. Plants">
        <title>Stout camphor tree genome fills gaps in understanding of flowering plant genome evolution.</title>
        <authorList>
            <person name="Chaw S.M."/>
            <person name="Liu Y.C."/>
            <person name="Wu Y.W."/>
            <person name="Wang H.Y."/>
            <person name="Lin C.I."/>
            <person name="Wu C.S."/>
            <person name="Ke H.M."/>
            <person name="Chang L.Y."/>
            <person name="Hsu C.Y."/>
            <person name="Yang H.T."/>
            <person name="Sudianto E."/>
            <person name="Hsu M.H."/>
            <person name="Wu K.P."/>
            <person name="Wang L.N."/>
            <person name="Leebens-Mack J.H."/>
            <person name="Tsai I.J."/>
        </authorList>
    </citation>
    <scope>NUCLEOTIDE SEQUENCE [LARGE SCALE GENOMIC DNA]</scope>
    <source>
        <strain evidence="15">cv. Chaw 1501</strain>
        <tissue evidence="14">Young leaves</tissue>
    </source>
</reference>
<evidence type="ECO:0000256" key="4">
    <source>
        <dbReference type="ARBA" id="ARBA00022777"/>
    </source>
</evidence>
<organism evidence="14 15">
    <name type="scientific">Cinnamomum micranthum f. kanehirae</name>
    <dbReference type="NCBI Taxonomy" id="337451"/>
    <lineage>
        <taxon>Eukaryota</taxon>
        <taxon>Viridiplantae</taxon>
        <taxon>Streptophyta</taxon>
        <taxon>Embryophyta</taxon>
        <taxon>Tracheophyta</taxon>
        <taxon>Spermatophyta</taxon>
        <taxon>Magnoliopsida</taxon>
        <taxon>Magnoliidae</taxon>
        <taxon>Laurales</taxon>
        <taxon>Lauraceae</taxon>
        <taxon>Cinnamomum</taxon>
    </lineage>
</organism>